<proteinExistence type="predicted"/>
<dbReference type="Proteomes" id="UP001155660">
    <property type="component" value="Chromosome B11"/>
</dbReference>
<keyword evidence="1 3" id="KW-0489">Methyltransferase</keyword>
<evidence type="ECO:0000256" key="1">
    <source>
        <dbReference type="ARBA" id="ARBA00022603"/>
    </source>
</evidence>
<name>A0A9Q9WTR7_CYPCA</name>
<dbReference type="InterPro" id="IPR019410">
    <property type="entry name" value="Methyltransf_16"/>
</dbReference>
<dbReference type="GO" id="GO:0032991">
    <property type="term" value="C:protein-containing complex"/>
    <property type="evidence" value="ECO:0007669"/>
    <property type="project" value="TreeGrafter"/>
</dbReference>
<evidence type="ECO:0000256" key="2">
    <source>
        <dbReference type="ARBA" id="ARBA00022691"/>
    </source>
</evidence>
<dbReference type="GO" id="GO:0008168">
    <property type="term" value="F:methyltransferase activity"/>
    <property type="evidence" value="ECO:0007669"/>
    <property type="project" value="UniProtKB-KW"/>
</dbReference>
<dbReference type="GeneID" id="109089186"/>
<dbReference type="GO" id="GO:0005829">
    <property type="term" value="C:cytosol"/>
    <property type="evidence" value="ECO:0007669"/>
    <property type="project" value="TreeGrafter"/>
</dbReference>
<keyword evidence="1 3" id="KW-0808">Transferase</keyword>
<dbReference type="Pfam" id="PF10294">
    <property type="entry name" value="Methyltransf_16"/>
    <property type="match status" value="1"/>
</dbReference>
<dbReference type="CTD" id="25895"/>
<reference evidence="3" key="1">
    <citation type="submission" date="2025-08" db="UniProtKB">
        <authorList>
            <consortium name="RefSeq"/>
        </authorList>
    </citation>
    <scope>IDENTIFICATION</scope>
    <source>
        <tissue evidence="3">Muscle</tissue>
    </source>
</reference>
<dbReference type="PANTHER" id="PTHR14614:SF5">
    <property type="entry name" value="EEF1A LYSINE METHYLTRANSFERASE 3"/>
    <property type="match status" value="1"/>
</dbReference>
<dbReference type="AlphaFoldDB" id="A0A9Q9WTR7"/>
<keyword evidence="2" id="KW-0949">S-adenosyl-L-methionine</keyword>
<gene>
    <name evidence="3" type="primary">eef1akmt3</name>
</gene>
<evidence type="ECO:0000313" key="3">
    <source>
        <dbReference type="RefSeq" id="XP_042589444.1"/>
    </source>
</evidence>
<dbReference type="PANTHER" id="PTHR14614">
    <property type="entry name" value="HEPATOCELLULAR CARCINOMA-ASSOCIATED ANTIGEN"/>
    <property type="match status" value="1"/>
</dbReference>
<accession>A0A9Q9WTR7</accession>
<organism evidence="3">
    <name type="scientific">Cyprinus carpio</name>
    <name type="common">Common carp</name>
    <dbReference type="NCBI Taxonomy" id="7962"/>
    <lineage>
        <taxon>Eukaryota</taxon>
        <taxon>Metazoa</taxon>
        <taxon>Chordata</taxon>
        <taxon>Craniata</taxon>
        <taxon>Vertebrata</taxon>
        <taxon>Euteleostomi</taxon>
        <taxon>Actinopterygii</taxon>
        <taxon>Neopterygii</taxon>
        <taxon>Teleostei</taxon>
        <taxon>Ostariophysi</taxon>
        <taxon>Cypriniformes</taxon>
        <taxon>Cyprinidae</taxon>
        <taxon>Cyprininae</taxon>
        <taxon>Cyprinus</taxon>
    </lineage>
</organism>
<dbReference type="GO" id="GO:0032259">
    <property type="term" value="P:methylation"/>
    <property type="evidence" value="ECO:0007669"/>
    <property type="project" value="UniProtKB-KW"/>
</dbReference>
<sequence>MLGDAAHIFPAEDGLFEETFSTDNTYRVHGLNITIHQDYSASLGVAASVWDSALHLCQFFENESLDLSGTRIIELGGGTGLVGIVAARLERNIAANTPLSGWPLDGPTVSVLAWGLDHSRFSSSWDFVLGADIVYLPETFPLLLDTLVHLCRDGAVVYLASTMRREHGAQDFYDRVLPQMFSVELVQRDPENNINIYKATLR</sequence>
<protein>
    <submittedName>
        <fullName evidence="3">EEF1A lysine methyltransferase 3 isoform X2</fullName>
    </submittedName>
</protein>
<dbReference type="RefSeq" id="XP_042589444.1">
    <property type="nucleotide sequence ID" value="XM_042733510.1"/>
</dbReference>